<dbReference type="Proteomes" id="UP001456524">
    <property type="component" value="Unassembled WGS sequence"/>
</dbReference>
<proteinExistence type="predicted"/>
<evidence type="ECO:0000256" key="1">
    <source>
        <dbReference type="SAM" id="MobiDB-lite"/>
    </source>
</evidence>
<accession>A0ABR1XWU4</accession>
<comment type="caution">
    <text evidence="2">The sequence shown here is derived from an EMBL/GenBank/DDBJ whole genome shotgun (WGS) entry which is preliminary data.</text>
</comment>
<dbReference type="EMBL" id="JBBWUH010000004">
    <property type="protein sequence ID" value="KAK8169890.1"/>
    <property type="molecule type" value="Genomic_DNA"/>
</dbReference>
<keyword evidence="3" id="KW-1185">Reference proteome</keyword>
<gene>
    <name evidence="2" type="ORF">IWX90DRAFT_192159</name>
</gene>
<protein>
    <submittedName>
        <fullName evidence="2">Uncharacterized protein</fullName>
    </submittedName>
</protein>
<reference evidence="2 3" key="1">
    <citation type="journal article" date="2022" name="G3 (Bethesda)">
        <title>Enemy or ally: a genomic approach to elucidate the lifestyle of Phyllosticta citrichinaensis.</title>
        <authorList>
            <person name="Buijs V.A."/>
            <person name="Groenewald J.Z."/>
            <person name="Haridas S."/>
            <person name="LaButti K.M."/>
            <person name="Lipzen A."/>
            <person name="Martin F.M."/>
            <person name="Barry K."/>
            <person name="Grigoriev I.V."/>
            <person name="Crous P.W."/>
            <person name="Seidl M.F."/>
        </authorList>
    </citation>
    <scope>NUCLEOTIDE SEQUENCE [LARGE SCALE GENOMIC DNA]</scope>
    <source>
        <strain evidence="2 3">CBS 129764</strain>
    </source>
</reference>
<evidence type="ECO:0000313" key="2">
    <source>
        <dbReference type="EMBL" id="KAK8169890.1"/>
    </source>
</evidence>
<sequence length="239" mass="25975">MLQPSNGQLTLFATSSCQGTLRVVETCTALTVGTSSCRRRCAAPHRTAPHRSNPPSAPRGHNKSCPLLWLQDPESLSTRQPIIDTSQCSTSCSATISAKQPRRRPAAPISAAIPLQYQPVAPNTQCTLPRAPRPLAVALQTRPSGPPNFGRPPSMTYHLRAHSPSNSVPWLRIPDDLSPSHITTSLASPPPDNLPRLLRAPRAWRAFDACNSPENWLLSNGNSSRSFFSCFRLPPRPGL</sequence>
<evidence type="ECO:0000313" key="3">
    <source>
        <dbReference type="Proteomes" id="UP001456524"/>
    </source>
</evidence>
<name>A0ABR1XWU4_9PEZI</name>
<organism evidence="2 3">
    <name type="scientific">Phyllosticta citrichinensis</name>
    <dbReference type="NCBI Taxonomy" id="1130410"/>
    <lineage>
        <taxon>Eukaryota</taxon>
        <taxon>Fungi</taxon>
        <taxon>Dikarya</taxon>
        <taxon>Ascomycota</taxon>
        <taxon>Pezizomycotina</taxon>
        <taxon>Dothideomycetes</taxon>
        <taxon>Dothideomycetes incertae sedis</taxon>
        <taxon>Botryosphaeriales</taxon>
        <taxon>Phyllostictaceae</taxon>
        <taxon>Phyllosticta</taxon>
    </lineage>
</organism>
<feature type="region of interest" description="Disordered" evidence="1">
    <location>
        <begin position="44"/>
        <end position="65"/>
    </location>
</feature>